<dbReference type="Proteomes" id="UP000007800">
    <property type="component" value="Unassembled WGS sequence"/>
</dbReference>
<proteinExistence type="predicted"/>
<gene>
    <name evidence="1" type="ORF">Pmar_PMAR022322</name>
</gene>
<keyword evidence="2" id="KW-1185">Reference proteome</keyword>
<sequence>MGSVLQATLKGMDCHRFYLAALKLSPKAEHLWTLLFNAVAAWAPDRDELGDMVDRHDMEGLSAAVGGGVPDVAKLPPPERSNTQGVVESIWFRDHMRDK</sequence>
<name>C5KDS2_PERM5</name>
<dbReference type="GeneID" id="9062429"/>
<dbReference type="InParanoid" id="C5KDS2"/>
<protein>
    <submittedName>
        <fullName evidence="1">Uncharacterized protein</fullName>
    </submittedName>
</protein>
<reference evidence="1 2" key="1">
    <citation type="submission" date="2008-07" db="EMBL/GenBank/DDBJ databases">
        <authorList>
            <person name="El-Sayed N."/>
            <person name="Caler E."/>
            <person name="Inman J."/>
            <person name="Amedeo P."/>
            <person name="Hass B."/>
            <person name="Wortman J."/>
        </authorList>
    </citation>
    <scope>NUCLEOTIDE SEQUENCE [LARGE SCALE GENOMIC DNA]</scope>
    <source>
        <strain evidence="2">ATCC 50983 / TXsc</strain>
    </source>
</reference>
<dbReference type="RefSeq" id="XP_002785579.1">
    <property type="nucleotide sequence ID" value="XM_002785533.1"/>
</dbReference>
<dbReference type="AlphaFoldDB" id="C5KDS2"/>
<evidence type="ECO:0000313" key="1">
    <source>
        <dbReference type="EMBL" id="EER17375.1"/>
    </source>
</evidence>
<dbReference type="EMBL" id="GG672124">
    <property type="protein sequence ID" value="EER17375.1"/>
    <property type="molecule type" value="Genomic_DNA"/>
</dbReference>
<accession>C5KDS2</accession>
<evidence type="ECO:0000313" key="2">
    <source>
        <dbReference type="Proteomes" id="UP000007800"/>
    </source>
</evidence>
<organism evidence="2">
    <name type="scientific">Perkinsus marinus (strain ATCC 50983 / TXsc)</name>
    <dbReference type="NCBI Taxonomy" id="423536"/>
    <lineage>
        <taxon>Eukaryota</taxon>
        <taxon>Sar</taxon>
        <taxon>Alveolata</taxon>
        <taxon>Perkinsozoa</taxon>
        <taxon>Perkinsea</taxon>
        <taxon>Perkinsida</taxon>
        <taxon>Perkinsidae</taxon>
        <taxon>Perkinsus</taxon>
    </lineage>
</organism>